<dbReference type="InterPro" id="IPR036736">
    <property type="entry name" value="ACP-like_sf"/>
</dbReference>
<reference evidence="3" key="1">
    <citation type="journal article" date="2019" name="Int. J. Syst. Evol. Microbiol.">
        <title>The Global Catalogue of Microorganisms (GCM) 10K type strain sequencing project: providing services to taxonomists for standard genome sequencing and annotation.</title>
        <authorList>
            <consortium name="The Broad Institute Genomics Platform"/>
            <consortium name="The Broad Institute Genome Sequencing Center for Infectious Disease"/>
            <person name="Wu L."/>
            <person name="Ma J."/>
        </authorList>
    </citation>
    <scope>NUCLEOTIDE SEQUENCE [LARGE SCALE GENOMIC DNA]</scope>
    <source>
        <strain evidence="3">JCM 17304</strain>
    </source>
</reference>
<comment type="caution">
    <text evidence="2">The sequence shown here is derived from an EMBL/GenBank/DDBJ whole genome shotgun (WGS) entry which is preliminary data.</text>
</comment>
<organism evidence="2 3">
    <name type="scientific">Zhongshania borealis</name>
    <dbReference type="NCBI Taxonomy" id="889488"/>
    <lineage>
        <taxon>Bacteria</taxon>
        <taxon>Pseudomonadati</taxon>
        <taxon>Pseudomonadota</taxon>
        <taxon>Gammaproteobacteria</taxon>
        <taxon>Cellvibrionales</taxon>
        <taxon>Spongiibacteraceae</taxon>
        <taxon>Zhongshania</taxon>
    </lineage>
</organism>
<gene>
    <name evidence="2" type="ORF">GCM10022414_18340</name>
</gene>
<keyword evidence="3" id="KW-1185">Reference proteome</keyword>
<dbReference type="Proteomes" id="UP001500392">
    <property type="component" value="Unassembled WGS sequence"/>
</dbReference>
<name>A0ABP7WQU5_9GAMM</name>
<dbReference type="EMBL" id="BAABDM010000002">
    <property type="protein sequence ID" value="GAA4094585.1"/>
    <property type="molecule type" value="Genomic_DNA"/>
</dbReference>
<protein>
    <recommendedName>
        <fullName evidence="1">Carrier domain-containing protein</fullName>
    </recommendedName>
</protein>
<accession>A0ABP7WQU5</accession>
<dbReference type="Gene3D" id="1.10.1200.10">
    <property type="entry name" value="ACP-like"/>
    <property type="match status" value="1"/>
</dbReference>
<dbReference type="InterPro" id="IPR009081">
    <property type="entry name" value="PP-bd_ACP"/>
</dbReference>
<dbReference type="RefSeq" id="WP_344934947.1">
    <property type="nucleotide sequence ID" value="NZ_BAABDM010000002.1"/>
</dbReference>
<proteinExistence type="predicted"/>
<evidence type="ECO:0000313" key="2">
    <source>
        <dbReference type="EMBL" id="GAA4094585.1"/>
    </source>
</evidence>
<evidence type="ECO:0000313" key="3">
    <source>
        <dbReference type="Proteomes" id="UP001500392"/>
    </source>
</evidence>
<evidence type="ECO:0000259" key="1">
    <source>
        <dbReference type="PROSITE" id="PS50075"/>
    </source>
</evidence>
<sequence length="89" mass="9735">MTNALSLVQLKQALKVMIIEECDKDVEVDDIADDDILFDGSLDLDSLDALQICMAVKSNYGVRIEGGPEARKALQSITTLAQTIMAHRV</sequence>
<dbReference type="PROSITE" id="PS50075">
    <property type="entry name" value="CARRIER"/>
    <property type="match status" value="1"/>
</dbReference>
<dbReference type="SUPFAM" id="SSF47336">
    <property type="entry name" value="ACP-like"/>
    <property type="match status" value="1"/>
</dbReference>
<feature type="domain" description="Carrier" evidence="1">
    <location>
        <begin position="8"/>
        <end position="88"/>
    </location>
</feature>
<dbReference type="Pfam" id="PF00550">
    <property type="entry name" value="PP-binding"/>
    <property type="match status" value="1"/>
</dbReference>